<evidence type="ECO:0000313" key="4">
    <source>
        <dbReference type="Proteomes" id="UP000017840"/>
    </source>
</evidence>
<comment type="caution">
    <text evidence="3">The sequence shown here is derived from an EMBL/GenBank/DDBJ whole genome shotgun (WGS) entry which is preliminary data.</text>
</comment>
<dbReference type="AlphaFoldDB" id="V4HBX3"/>
<keyword evidence="2" id="KW-0472">Membrane</keyword>
<evidence type="ECO:0000313" key="3">
    <source>
        <dbReference type="EMBL" id="ESP87548.1"/>
    </source>
</evidence>
<proteinExistence type="predicted"/>
<dbReference type="Proteomes" id="UP000017840">
    <property type="component" value="Unassembled WGS sequence"/>
</dbReference>
<dbReference type="EMBL" id="ASGZ01000057">
    <property type="protein sequence ID" value="ESP87548.1"/>
    <property type="molecule type" value="Genomic_DNA"/>
</dbReference>
<name>V4HBX3_9EURY</name>
<keyword evidence="2" id="KW-0812">Transmembrane</keyword>
<feature type="compositionally biased region" description="Gly residues" evidence="1">
    <location>
        <begin position="61"/>
        <end position="74"/>
    </location>
</feature>
<feature type="transmembrane region" description="Helical" evidence="2">
    <location>
        <begin position="12"/>
        <end position="33"/>
    </location>
</feature>
<dbReference type="RefSeq" id="WP_023395331.1">
    <property type="nucleotide sequence ID" value="NZ_ASGZ01000057.1"/>
</dbReference>
<evidence type="ECO:0000256" key="1">
    <source>
        <dbReference type="SAM" id="MobiDB-lite"/>
    </source>
</evidence>
<accession>V4HBX3</accession>
<evidence type="ECO:0000256" key="2">
    <source>
        <dbReference type="SAM" id="Phobius"/>
    </source>
</evidence>
<feature type="transmembrane region" description="Helical" evidence="2">
    <location>
        <begin position="104"/>
        <end position="126"/>
    </location>
</feature>
<feature type="region of interest" description="Disordered" evidence="1">
    <location>
        <begin position="61"/>
        <end position="97"/>
    </location>
</feature>
<sequence length="128" mass="12669">MNRRRARYLGYARDAVAYPAVGVCAAAGVGWAVGVGPGVGVLAASTLAAGVLTVAFLTGGSRGATGGRVGGERGSGTERRSGPEVRAALSDETPAPGAGRRARLLAFVAGLFVQSALVVLWLGGLFGG</sequence>
<keyword evidence="2" id="KW-1133">Transmembrane helix</keyword>
<organism evidence="3 4">
    <name type="scientific">Candidatus Halobonum tyrrellensis G22</name>
    <dbReference type="NCBI Taxonomy" id="1324957"/>
    <lineage>
        <taxon>Archaea</taxon>
        <taxon>Methanobacteriati</taxon>
        <taxon>Methanobacteriota</taxon>
        <taxon>Stenosarchaea group</taxon>
        <taxon>Halobacteria</taxon>
        <taxon>Halobacteriales</taxon>
        <taxon>Haloferacaceae</taxon>
        <taxon>Candidatus Halobonum</taxon>
    </lineage>
</organism>
<protein>
    <submittedName>
        <fullName evidence="3">Uncharacterized protein</fullName>
    </submittedName>
</protein>
<feature type="transmembrane region" description="Helical" evidence="2">
    <location>
        <begin position="39"/>
        <end position="58"/>
    </location>
</feature>
<keyword evidence="4" id="KW-1185">Reference proteome</keyword>
<reference evidence="3 4" key="1">
    <citation type="journal article" date="2013" name="Genome Announc.">
        <title>Draft Genome Sequence of 'Candidatus Halobonum tyrrellensis' Strain G22, Isolated from the Hypersaline Waters of Lake Tyrrell, Australia.</title>
        <authorList>
            <person name="Ugalde J.A."/>
            <person name="Narasingarao P."/>
            <person name="Kuo S."/>
            <person name="Podell S."/>
            <person name="Allen E.E."/>
        </authorList>
    </citation>
    <scope>NUCLEOTIDE SEQUENCE [LARGE SCALE GENOMIC DNA]</scope>
    <source>
        <strain evidence="3 4">G22</strain>
    </source>
</reference>
<gene>
    <name evidence="3" type="ORF">K933_13786</name>
</gene>